<dbReference type="SMART" id="SM00093">
    <property type="entry name" value="SERPIN"/>
    <property type="match status" value="1"/>
</dbReference>
<organism evidence="7 8">
    <name type="scientific">Aphidius gifuensis</name>
    <name type="common">Parasitoid wasp</name>
    <dbReference type="NCBI Taxonomy" id="684658"/>
    <lineage>
        <taxon>Eukaryota</taxon>
        <taxon>Metazoa</taxon>
        <taxon>Ecdysozoa</taxon>
        <taxon>Arthropoda</taxon>
        <taxon>Hexapoda</taxon>
        <taxon>Insecta</taxon>
        <taxon>Pterygota</taxon>
        <taxon>Neoptera</taxon>
        <taxon>Endopterygota</taxon>
        <taxon>Hymenoptera</taxon>
        <taxon>Apocrita</taxon>
        <taxon>Ichneumonoidea</taxon>
        <taxon>Braconidae</taxon>
        <taxon>Aphidiinae</taxon>
        <taxon>Aphidius</taxon>
    </lineage>
</organism>
<gene>
    <name evidence="7" type="ORF">HCN44_004934</name>
</gene>
<evidence type="ECO:0000256" key="4">
    <source>
        <dbReference type="RuleBase" id="RU000411"/>
    </source>
</evidence>
<dbReference type="SUPFAM" id="SSF56574">
    <property type="entry name" value="Serpins"/>
    <property type="match status" value="1"/>
</dbReference>
<dbReference type="InterPro" id="IPR023796">
    <property type="entry name" value="Serpin_dom"/>
</dbReference>
<dbReference type="GO" id="GO:0004867">
    <property type="term" value="F:serine-type endopeptidase inhibitor activity"/>
    <property type="evidence" value="ECO:0007669"/>
    <property type="project" value="UniProtKB-KW"/>
</dbReference>
<dbReference type="GO" id="GO:0005615">
    <property type="term" value="C:extracellular space"/>
    <property type="evidence" value="ECO:0007669"/>
    <property type="project" value="InterPro"/>
</dbReference>
<sequence length="306" mass="35727">MKLPTISLVIVAVCFGPYGWINATPSSAIVDSLNQVSLDFFKVALKNEPDNFVFLPLGISQLLAMTAFGAGGETRSELQKFLHMENLTDNLNNYTSDFMTKLDSVLNLQSMIFINQNIKLKSNFKNSNVNQINFENSRDATSIIKWFIYQKTKRDMDLFKPDDIKKNDSIFLINVNHFEAEWQNRFRPEYTSSKLFYLNNTSKIHVPTMKLWDWFLIVKNKDLDARIIQLFYRINDDYEQVSMFIIIPNKIEGLKHIEDNIDKINFTTLIDPGYDNQLTEIQLLLPKFKLDTKIDYKKHLEKARIL</sequence>
<dbReference type="InterPro" id="IPR036186">
    <property type="entry name" value="Serpin_sf"/>
</dbReference>
<keyword evidence="5" id="KW-0732">Signal</keyword>
<dbReference type="EMBL" id="JACMRX010000003">
    <property type="protein sequence ID" value="KAF7992590.1"/>
    <property type="molecule type" value="Genomic_DNA"/>
</dbReference>
<dbReference type="PANTHER" id="PTHR11461">
    <property type="entry name" value="SERINE PROTEASE INHIBITOR, SERPIN"/>
    <property type="match status" value="1"/>
</dbReference>
<dbReference type="AlphaFoldDB" id="A0A834XV18"/>
<dbReference type="Pfam" id="PF00079">
    <property type="entry name" value="Serpin"/>
    <property type="match status" value="1"/>
</dbReference>
<comment type="similarity">
    <text evidence="1 4">Belongs to the serpin family.</text>
</comment>
<comment type="caution">
    <text evidence="7">The sequence shown here is derived from an EMBL/GenBank/DDBJ whole genome shotgun (WGS) entry which is preliminary data.</text>
</comment>
<keyword evidence="8" id="KW-1185">Reference proteome</keyword>
<evidence type="ECO:0000256" key="2">
    <source>
        <dbReference type="ARBA" id="ARBA00022690"/>
    </source>
</evidence>
<feature type="domain" description="Serpin" evidence="6">
    <location>
        <begin position="38"/>
        <end position="304"/>
    </location>
</feature>
<dbReference type="Proteomes" id="UP000639338">
    <property type="component" value="Unassembled WGS sequence"/>
</dbReference>
<dbReference type="InterPro" id="IPR042178">
    <property type="entry name" value="Serpin_sf_1"/>
</dbReference>
<keyword evidence="3" id="KW-0722">Serine protease inhibitor</keyword>
<protein>
    <recommendedName>
        <fullName evidence="6">Serpin domain-containing protein</fullName>
    </recommendedName>
</protein>
<reference evidence="7 8" key="1">
    <citation type="submission" date="2020-08" db="EMBL/GenBank/DDBJ databases">
        <title>Aphidius gifuensis genome sequencing and assembly.</title>
        <authorList>
            <person name="Du Z."/>
        </authorList>
    </citation>
    <scope>NUCLEOTIDE SEQUENCE [LARGE SCALE GENOMIC DNA]</scope>
    <source>
        <strain evidence="7">YNYX2018</strain>
        <tissue evidence="7">Adults</tissue>
    </source>
</reference>
<dbReference type="Gene3D" id="3.30.497.10">
    <property type="entry name" value="Antithrombin, subunit I, domain 2"/>
    <property type="match status" value="1"/>
</dbReference>
<dbReference type="OrthoDB" id="7698358at2759"/>
<evidence type="ECO:0000256" key="1">
    <source>
        <dbReference type="ARBA" id="ARBA00009500"/>
    </source>
</evidence>
<dbReference type="PANTHER" id="PTHR11461:SF211">
    <property type="entry name" value="GH10112P-RELATED"/>
    <property type="match status" value="1"/>
</dbReference>
<dbReference type="Gene3D" id="2.30.39.10">
    <property type="entry name" value="Alpha-1-antitrypsin, domain 1"/>
    <property type="match status" value="1"/>
</dbReference>
<accession>A0A834XV18</accession>
<dbReference type="InterPro" id="IPR042185">
    <property type="entry name" value="Serpin_sf_2"/>
</dbReference>
<feature type="chain" id="PRO_5032971294" description="Serpin domain-containing protein" evidence="5">
    <location>
        <begin position="24"/>
        <end position="306"/>
    </location>
</feature>
<feature type="signal peptide" evidence="5">
    <location>
        <begin position="1"/>
        <end position="23"/>
    </location>
</feature>
<name>A0A834XV18_APHGI</name>
<keyword evidence="2" id="KW-0646">Protease inhibitor</keyword>
<evidence type="ECO:0000259" key="6">
    <source>
        <dbReference type="SMART" id="SM00093"/>
    </source>
</evidence>
<dbReference type="InterPro" id="IPR000215">
    <property type="entry name" value="Serpin_fam"/>
</dbReference>
<evidence type="ECO:0000256" key="3">
    <source>
        <dbReference type="ARBA" id="ARBA00022900"/>
    </source>
</evidence>
<evidence type="ECO:0000256" key="5">
    <source>
        <dbReference type="SAM" id="SignalP"/>
    </source>
</evidence>
<proteinExistence type="inferred from homology"/>
<evidence type="ECO:0000313" key="7">
    <source>
        <dbReference type="EMBL" id="KAF7992590.1"/>
    </source>
</evidence>
<evidence type="ECO:0000313" key="8">
    <source>
        <dbReference type="Proteomes" id="UP000639338"/>
    </source>
</evidence>